<dbReference type="UniPathway" id="UPA00031">
    <property type="reaction ID" value="UER00010"/>
</dbReference>
<dbReference type="AlphaFoldDB" id="A0A1Y5FF57"/>
<evidence type="ECO:0000256" key="10">
    <source>
        <dbReference type="HAMAP-Rule" id="MF_00278"/>
    </source>
</evidence>
<evidence type="ECO:0000256" key="1">
    <source>
        <dbReference type="ARBA" id="ARBA00005091"/>
    </source>
</evidence>
<dbReference type="NCBIfam" id="TIGR01855">
    <property type="entry name" value="IMP_synth_hisH"/>
    <property type="match status" value="1"/>
</dbReference>
<dbReference type="GO" id="GO:0000107">
    <property type="term" value="F:imidazoleglycerol-phosphate synthase activity"/>
    <property type="evidence" value="ECO:0007669"/>
    <property type="project" value="UniProtKB-UniRule"/>
</dbReference>
<feature type="active site" evidence="10 11">
    <location>
        <position position="184"/>
    </location>
</feature>
<feature type="active site" evidence="10 11">
    <location>
        <position position="186"/>
    </location>
</feature>
<evidence type="ECO:0000259" key="12">
    <source>
        <dbReference type="Pfam" id="PF00117"/>
    </source>
</evidence>
<dbReference type="EC" id="3.5.1.2" evidence="10"/>
<dbReference type="PANTHER" id="PTHR42701">
    <property type="entry name" value="IMIDAZOLE GLYCEROL PHOSPHATE SYNTHASE SUBUNIT HISH"/>
    <property type="match status" value="1"/>
</dbReference>
<feature type="domain" description="Glutamine amidotransferase" evidence="12">
    <location>
        <begin position="4"/>
        <end position="199"/>
    </location>
</feature>
<dbReference type="Gene3D" id="3.40.50.880">
    <property type="match status" value="1"/>
</dbReference>
<keyword evidence="6 10" id="KW-0368">Histidine biosynthesis</keyword>
<dbReference type="Pfam" id="PF00117">
    <property type="entry name" value="GATase"/>
    <property type="match status" value="1"/>
</dbReference>
<keyword evidence="5 10" id="KW-0315">Glutamine amidotransferase</keyword>
<gene>
    <name evidence="10" type="primary">hisH</name>
    <name evidence="13" type="ORF">A9Q84_05370</name>
</gene>
<evidence type="ECO:0000256" key="4">
    <source>
        <dbReference type="ARBA" id="ARBA00022801"/>
    </source>
</evidence>
<evidence type="ECO:0000256" key="7">
    <source>
        <dbReference type="ARBA" id="ARBA00023239"/>
    </source>
</evidence>
<comment type="pathway">
    <text evidence="1 10">Amino-acid biosynthesis; L-histidine biosynthesis; L-histidine from 5-phospho-alpha-D-ribose 1-diphosphate: step 5/9.</text>
</comment>
<evidence type="ECO:0000256" key="2">
    <source>
        <dbReference type="ARBA" id="ARBA00011152"/>
    </source>
</evidence>
<feature type="active site" description="Nucleophile" evidence="10 11">
    <location>
        <position position="80"/>
    </location>
</feature>
<proteinExistence type="inferred from homology"/>
<evidence type="ECO:0000256" key="6">
    <source>
        <dbReference type="ARBA" id="ARBA00023102"/>
    </source>
</evidence>
<evidence type="ECO:0000256" key="8">
    <source>
        <dbReference type="ARBA" id="ARBA00047838"/>
    </source>
</evidence>
<evidence type="ECO:0000256" key="11">
    <source>
        <dbReference type="PIRSR" id="PIRSR000495-1"/>
    </source>
</evidence>
<evidence type="ECO:0000256" key="9">
    <source>
        <dbReference type="ARBA" id="ARBA00049534"/>
    </source>
</evidence>
<comment type="subcellular location">
    <subcellularLocation>
        <location evidence="10">Cytoplasm</location>
    </subcellularLocation>
</comment>
<dbReference type="PANTHER" id="PTHR42701:SF1">
    <property type="entry name" value="IMIDAZOLE GLYCEROL PHOSPHATE SYNTHASE SUBUNIT HISH"/>
    <property type="match status" value="1"/>
</dbReference>
<keyword evidence="10" id="KW-0963">Cytoplasm</keyword>
<dbReference type="PROSITE" id="PS51273">
    <property type="entry name" value="GATASE_TYPE_1"/>
    <property type="match status" value="1"/>
</dbReference>
<keyword evidence="7 10" id="KW-0456">Lyase</keyword>
<dbReference type="CDD" id="cd01748">
    <property type="entry name" value="GATase1_IGP_Synthase"/>
    <property type="match status" value="1"/>
</dbReference>
<comment type="catalytic activity">
    <reaction evidence="9 10">
        <text>L-glutamine + H2O = L-glutamate + NH4(+)</text>
        <dbReference type="Rhea" id="RHEA:15889"/>
        <dbReference type="ChEBI" id="CHEBI:15377"/>
        <dbReference type="ChEBI" id="CHEBI:28938"/>
        <dbReference type="ChEBI" id="CHEBI:29985"/>
        <dbReference type="ChEBI" id="CHEBI:58359"/>
        <dbReference type="EC" id="3.5.1.2"/>
    </reaction>
</comment>
<dbReference type="HAMAP" id="MF_00278">
    <property type="entry name" value="HisH"/>
    <property type="match status" value="1"/>
</dbReference>
<organism evidence="13 14">
    <name type="scientific">Halobacteriovorax marinus</name>
    <dbReference type="NCBI Taxonomy" id="97084"/>
    <lineage>
        <taxon>Bacteria</taxon>
        <taxon>Pseudomonadati</taxon>
        <taxon>Bdellovibrionota</taxon>
        <taxon>Bacteriovoracia</taxon>
        <taxon>Bacteriovoracales</taxon>
        <taxon>Halobacteriovoraceae</taxon>
        <taxon>Halobacteriovorax</taxon>
    </lineage>
</organism>
<dbReference type="GO" id="GO:0005737">
    <property type="term" value="C:cytoplasm"/>
    <property type="evidence" value="ECO:0007669"/>
    <property type="project" value="UniProtKB-SubCell"/>
</dbReference>
<comment type="function">
    <text evidence="10">IGPS catalyzes the conversion of PRFAR and glutamine to IGP, AICAR and glutamate. The HisH subunit catalyzes the hydrolysis of glutamine to glutamate and ammonia as part of the synthesis of IGP and AICAR. The resulting ammonia molecule is channeled to the active site of HisF.</text>
</comment>
<dbReference type="Proteomes" id="UP000196531">
    <property type="component" value="Unassembled WGS sequence"/>
</dbReference>
<dbReference type="EC" id="4.3.2.10" evidence="10"/>
<evidence type="ECO:0000313" key="14">
    <source>
        <dbReference type="Proteomes" id="UP000196531"/>
    </source>
</evidence>
<dbReference type="EMBL" id="MAAO01000004">
    <property type="protein sequence ID" value="OUR98844.1"/>
    <property type="molecule type" value="Genomic_DNA"/>
</dbReference>
<comment type="catalytic activity">
    <reaction evidence="8 10">
        <text>5-[(5-phospho-1-deoxy-D-ribulos-1-ylimino)methylamino]-1-(5-phospho-beta-D-ribosyl)imidazole-4-carboxamide + L-glutamine = D-erythro-1-(imidazol-4-yl)glycerol 3-phosphate + 5-amino-1-(5-phospho-beta-D-ribosyl)imidazole-4-carboxamide + L-glutamate + H(+)</text>
        <dbReference type="Rhea" id="RHEA:24793"/>
        <dbReference type="ChEBI" id="CHEBI:15378"/>
        <dbReference type="ChEBI" id="CHEBI:29985"/>
        <dbReference type="ChEBI" id="CHEBI:58278"/>
        <dbReference type="ChEBI" id="CHEBI:58359"/>
        <dbReference type="ChEBI" id="CHEBI:58475"/>
        <dbReference type="ChEBI" id="CHEBI:58525"/>
        <dbReference type="EC" id="4.3.2.10"/>
    </reaction>
</comment>
<dbReference type="InterPro" id="IPR029062">
    <property type="entry name" value="Class_I_gatase-like"/>
</dbReference>
<accession>A0A1Y5FF57</accession>
<name>A0A1Y5FF57_9BACT</name>
<dbReference type="GO" id="GO:0004359">
    <property type="term" value="F:glutaminase activity"/>
    <property type="evidence" value="ECO:0007669"/>
    <property type="project" value="UniProtKB-EC"/>
</dbReference>
<dbReference type="GO" id="GO:0000105">
    <property type="term" value="P:L-histidine biosynthetic process"/>
    <property type="evidence" value="ECO:0007669"/>
    <property type="project" value="UniProtKB-UniRule"/>
</dbReference>
<keyword evidence="3 10" id="KW-0028">Amino-acid biosynthesis</keyword>
<evidence type="ECO:0000313" key="13">
    <source>
        <dbReference type="EMBL" id="OUR98844.1"/>
    </source>
</evidence>
<reference evidence="14" key="1">
    <citation type="journal article" date="2017" name="Proc. Natl. Acad. Sci. U.S.A.">
        <title>Simulation of Deepwater Horizon oil plume reveals substrate specialization within a complex community of hydrocarbon-degraders.</title>
        <authorList>
            <person name="Hu P."/>
            <person name="Dubinsky E.A."/>
            <person name="Probst A.J."/>
            <person name="Wang J."/>
            <person name="Sieber C.M.K."/>
            <person name="Tom L.M."/>
            <person name="Gardinali P."/>
            <person name="Banfield J.F."/>
            <person name="Atlas R.M."/>
            <person name="Andersen G.L."/>
        </authorList>
    </citation>
    <scope>NUCLEOTIDE SEQUENCE [LARGE SCALE GENOMIC DNA]</scope>
</reference>
<dbReference type="InterPro" id="IPR010139">
    <property type="entry name" value="Imidazole-glycPsynth_HisH"/>
</dbReference>
<evidence type="ECO:0000256" key="3">
    <source>
        <dbReference type="ARBA" id="ARBA00022605"/>
    </source>
</evidence>
<evidence type="ECO:0000256" key="5">
    <source>
        <dbReference type="ARBA" id="ARBA00022962"/>
    </source>
</evidence>
<dbReference type="GO" id="GO:0016829">
    <property type="term" value="F:lyase activity"/>
    <property type="evidence" value="ECO:0007669"/>
    <property type="project" value="UniProtKB-KW"/>
</dbReference>
<comment type="caution">
    <text evidence="13">The sequence shown here is derived from an EMBL/GenBank/DDBJ whole genome shotgun (WGS) entry which is preliminary data.</text>
</comment>
<keyword evidence="4 10" id="KW-0378">Hydrolase</keyword>
<dbReference type="PIRSF" id="PIRSF000495">
    <property type="entry name" value="Amidotransf_hisH"/>
    <property type="match status" value="1"/>
</dbReference>
<sequence length="203" mass="22981">MLGVINYGSGNFRSVCNALEFLKIEYVPISSAKELRKTSHIILPGVGSYKNCMSKLDELEILEPLKQEILDEKKFFLGICVGHQILSTLGSEFEKVPGLDIIEGITSKITTDIKLPVPHIGWSEVYRKRESELFNEIEDGATFYFVHSYNFDVKDKRFVSSITNYGGEITASVEKNNIFGVQFHPEKSQKNGLKLLENFSKLH</sequence>
<protein>
    <recommendedName>
        <fullName evidence="10">Imidazole glycerol phosphate synthase subunit HisH</fullName>
        <ecNumber evidence="10">4.3.2.10</ecNumber>
    </recommendedName>
    <alternativeName>
        <fullName evidence="10">IGP synthase glutaminase subunit</fullName>
        <ecNumber evidence="10">3.5.1.2</ecNumber>
    </alternativeName>
    <alternativeName>
        <fullName evidence="10">IGP synthase subunit HisH</fullName>
    </alternativeName>
    <alternativeName>
        <fullName evidence="10">ImGP synthase subunit HisH</fullName>
        <shortName evidence="10">IGPS subunit HisH</shortName>
    </alternativeName>
</protein>
<comment type="subunit">
    <text evidence="2 10">Heterodimer of HisH and HisF.</text>
</comment>
<dbReference type="InterPro" id="IPR017926">
    <property type="entry name" value="GATASE"/>
</dbReference>
<dbReference type="SUPFAM" id="SSF52317">
    <property type="entry name" value="Class I glutamine amidotransferase-like"/>
    <property type="match status" value="1"/>
</dbReference>